<keyword evidence="9" id="KW-0238">DNA-binding</keyword>
<dbReference type="KEGG" id="lcf:108888965"/>
<comment type="subcellular location">
    <subcellularLocation>
        <location evidence="1">Nucleus</location>
    </subcellularLocation>
</comment>
<evidence type="ECO:0000256" key="6">
    <source>
        <dbReference type="ARBA" id="ARBA00022771"/>
    </source>
</evidence>
<keyword evidence="3" id="KW-0678">Repressor</keyword>
<feature type="region of interest" description="Disordered" evidence="13">
    <location>
        <begin position="635"/>
        <end position="661"/>
    </location>
</feature>
<organism evidence="15 16">
    <name type="scientific">Lates calcarifer</name>
    <name type="common">Barramundi</name>
    <name type="synonym">Holocentrus calcarifer</name>
    <dbReference type="NCBI Taxonomy" id="8187"/>
    <lineage>
        <taxon>Eukaryota</taxon>
        <taxon>Metazoa</taxon>
        <taxon>Chordata</taxon>
        <taxon>Craniata</taxon>
        <taxon>Vertebrata</taxon>
        <taxon>Euteleostomi</taxon>
        <taxon>Actinopterygii</taxon>
        <taxon>Neopterygii</taxon>
        <taxon>Teleostei</taxon>
        <taxon>Neoteleostei</taxon>
        <taxon>Acanthomorphata</taxon>
        <taxon>Carangaria</taxon>
        <taxon>Carangaria incertae sedis</taxon>
        <taxon>Centropomidae</taxon>
        <taxon>Lates</taxon>
    </lineage>
</organism>
<reference evidence="16" key="1">
    <citation type="submission" date="2025-08" db="UniProtKB">
        <authorList>
            <consortium name="RefSeq"/>
        </authorList>
    </citation>
    <scope>IDENTIFICATION</scope>
    <source>
        <tissue evidence="16">Brain</tissue>
    </source>
</reference>
<evidence type="ECO:0000256" key="11">
    <source>
        <dbReference type="ARBA" id="ARBA00023242"/>
    </source>
</evidence>
<dbReference type="SUPFAM" id="SSF57667">
    <property type="entry name" value="beta-beta-alpha zinc fingers"/>
    <property type="match status" value="3"/>
</dbReference>
<evidence type="ECO:0000313" key="16">
    <source>
        <dbReference type="RefSeq" id="XP_018540736.1"/>
    </source>
</evidence>
<keyword evidence="10" id="KW-0804">Transcription</keyword>
<name>A0AAJ7PWT9_LATCA</name>
<dbReference type="PROSITE" id="PS50157">
    <property type="entry name" value="ZINC_FINGER_C2H2_2"/>
    <property type="match status" value="5"/>
</dbReference>
<comment type="similarity">
    <text evidence="2">Belongs to the GLI C2H2-type zinc-finger protein family.</text>
</comment>
<evidence type="ECO:0000256" key="10">
    <source>
        <dbReference type="ARBA" id="ARBA00023163"/>
    </source>
</evidence>
<dbReference type="GO" id="GO:0000978">
    <property type="term" value="F:RNA polymerase II cis-regulatory region sequence-specific DNA binding"/>
    <property type="evidence" value="ECO:0007669"/>
    <property type="project" value="TreeGrafter"/>
</dbReference>
<dbReference type="Proteomes" id="UP000694890">
    <property type="component" value="Linkage group LG9"/>
</dbReference>
<dbReference type="GO" id="GO:0008270">
    <property type="term" value="F:zinc ion binding"/>
    <property type="evidence" value="ECO:0007669"/>
    <property type="project" value="UniProtKB-KW"/>
</dbReference>
<dbReference type="FunFam" id="3.30.160.60:FF:000048">
    <property type="entry name" value="GLI family zinc finger 3"/>
    <property type="match status" value="1"/>
</dbReference>
<proteinExistence type="inferred from homology"/>
<feature type="domain" description="C2H2-type" evidence="14">
    <location>
        <begin position="534"/>
        <end position="561"/>
    </location>
</feature>
<keyword evidence="4" id="KW-0479">Metal-binding</keyword>
<feature type="compositionally biased region" description="Basic residues" evidence="13">
    <location>
        <begin position="639"/>
        <end position="658"/>
    </location>
</feature>
<evidence type="ECO:0000256" key="9">
    <source>
        <dbReference type="ARBA" id="ARBA00023125"/>
    </source>
</evidence>
<dbReference type="InterPro" id="IPR043359">
    <property type="entry name" value="GLI-like"/>
</dbReference>
<dbReference type="PANTHER" id="PTHR45718">
    <property type="entry name" value="TRANSCRIPTIONAL ACTIVATOR CUBITUS INTERRUPTUS"/>
    <property type="match status" value="1"/>
</dbReference>
<dbReference type="FunFam" id="3.30.160.60:FF:000036">
    <property type="entry name" value="GLI family zinc finger 3"/>
    <property type="match status" value="1"/>
</dbReference>
<gene>
    <name evidence="16" type="primary">glis3</name>
</gene>
<feature type="domain" description="C2H2-type" evidence="14">
    <location>
        <begin position="622"/>
        <end position="651"/>
    </location>
</feature>
<dbReference type="InterPro" id="IPR036236">
    <property type="entry name" value="Znf_C2H2_sf"/>
</dbReference>
<evidence type="ECO:0000256" key="7">
    <source>
        <dbReference type="ARBA" id="ARBA00022833"/>
    </source>
</evidence>
<evidence type="ECO:0000256" key="2">
    <source>
        <dbReference type="ARBA" id="ARBA00010831"/>
    </source>
</evidence>
<dbReference type="CTD" id="169792"/>
<dbReference type="Pfam" id="PF23561">
    <property type="entry name" value="zf-C2H2_15"/>
    <property type="match status" value="1"/>
</dbReference>
<dbReference type="FunFam" id="3.30.160.60:FF:000019">
    <property type="entry name" value="GLI family zinc finger 3"/>
    <property type="match status" value="1"/>
</dbReference>
<dbReference type="FunFam" id="3.30.160.60:FF:000453">
    <property type="entry name" value="GLIS family zinc finger 3"/>
    <property type="match status" value="1"/>
</dbReference>
<evidence type="ECO:0000313" key="15">
    <source>
        <dbReference type="Proteomes" id="UP000694890"/>
    </source>
</evidence>
<feature type="domain" description="C2H2-type" evidence="14">
    <location>
        <begin position="495"/>
        <end position="525"/>
    </location>
</feature>
<dbReference type="GO" id="GO:0000981">
    <property type="term" value="F:DNA-binding transcription factor activity, RNA polymerase II-specific"/>
    <property type="evidence" value="ECO:0007669"/>
    <property type="project" value="TreeGrafter"/>
</dbReference>
<evidence type="ECO:0000256" key="12">
    <source>
        <dbReference type="PROSITE-ProRule" id="PRU00042"/>
    </source>
</evidence>
<dbReference type="PANTHER" id="PTHR45718:SF1">
    <property type="entry name" value="ZINC FINGER PROTEIN GLIS3"/>
    <property type="match status" value="1"/>
</dbReference>
<dbReference type="SMART" id="SM00355">
    <property type="entry name" value="ZnF_C2H2"/>
    <property type="match status" value="5"/>
</dbReference>
<feature type="domain" description="C2H2-type" evidence="14">
    <location>
        <begin position="562"/>
        <end position="591"/>
    </location>
</feature>
<feature type="region of interest" description="Disordered" evidence="13">
    <location>
        <begin position="157"/>
        <end position="178"/>
    </location>
</feature>
<evidence type="ECO:0000256" key="3">
    <source>
        <dbReference type="ARBA" id="ARBA00022491"/>
    </source>
</evidence>
<dbReference type="RefSeq" id="XP_018540736.1">
    <property type="nucleotide sequence ID" value="XM_018685220.2"/>
</dbReference>
<dbReference type="Pfam" id="PF00096">
    <property type="entry name" value="zf-C2H2"/>
    <property type="match status" value="3"/>
</dbReference>
<feature type="region of interest" description="Disordered" evidence="13">
    <location>
        <begin position="754"/>
        <end position="773"/>
    </location>
</feature>
<evidence type="ECO:0000256" key="5">
    <source>
        <dbReference type="ARBA" id="ARBA00022737"/>
    </source>
</evidence>
<keyword evidence="11" id="KW-0539">Nucleus</keyword>
<dbReference type="Gene3D" id="3.30.160.60">
    <property type="entry name" value="Classic Zinc Finger"/>
    <property type="match status" value="5"/>
</dbReference>
<evidence type="ECO:0000256" key="8">
    <source>
        <dbReference type="ARBA" id="ARBA00023015"/>
    </source>
</evidence>
<keyword evidence="5" id="KW-0677">Repeat</keyword>
<dbReference type="GeneID" id="108888965"/>
<dbReference type="InterPro" id="IPR013087">
    <property type="entry name" value="Znf_C2H2_type"/>
</dbReference>
<evidence type="ECO:0000256" key="1">
    <source>
        <dbReference type="ARBA" id="ARBA00004123"/>
    </source>
</evidence>
<dbReference type="FunFam" id="3.30.160.60:FF:000031">
    <property type="entry name" value="GLI family zinc finger 3"/>
    <property type="match status" value="1"/>
</dbReference>
<dbReference type="GO" id="GO:0005634">
    <property type="term" value="C:nucleus"/>
    <property type="evidence" value="ECO:0007669"/>
    <property type="project" value="UniProtKB-SubCell"/>
</dbReference>
<accession>A0AAJ7PWT9</accession>
<protein>
    <submittedName>
        <fullName evidence="16">LOW QUALITY PROTEIN: zinc finger protein GLIS3</fullName>
    </submittedName>
</protein>
<dbReference type="InterPro" id="IPR056436">
    <property type="entry name" value="Znf-C2H2_ZIC1-5/GLI1-3-like"/>
</dbReference>
<evidence type="ECO:0000256" key="13">
    <source>
        <dbReference type="SAM" id="MobiDB-lite"/>
    </source>
</evidence>
<dbReference type="AlphaFoldDB" id="A0AAJ7PWT9"/>
<evidence type="ECO:0000259" key="14">
    <source>
        <dbReference type="PROSITE" id="PS50157"/>
    </source>
</evidence>
<sequence>MRSSEESVSAMSGKGCQLLVSPCNVSPSLSMIRIPMSPPPRANLSPSSGMERVKKGAVHSIASGKQSGGHVVLPTLSLRRQVLTNGKHLNMPTTSPQQQVPAHRPPTTVTTTIQTGLCSSNNSFKGCLVSGPTMEVLGQPAAANLTVTSSPITDVTGQPYTAGPTAPHPPSHSHSVTVPHTDARSLLSRESLASTTLSLFETQSMFSGRHDWPYGYRVLPPLGLPQCSTQASEGGEQLSISSGTAMSGTTVSGGTSTSASLPSYLFACDAGSPRPSRAKKRALSMSPLSDVMGTDFNSIIRTSPTSLVAYINGSLSSPASHPTLSPVQSEGYGHFLGVRGCCIPHVHPYSVPSSLKAMAPQTEYSRMQMLEEGGGLENQMANMVVEQQCLPEEGGAMEKTSESCSQTTNNLLPPLQLQPAVLTTVYEAATPQGPPPPYHSHQHIHLSRRHCKIKPPSQDPHAQAPMVPIRHGVSFLPQVPMLEEEEGELEDYGAHCCRWLECSAVYDQKEELVRHIEKLHVDQRKAEDFTCYWVGCPRNFKPFNARYKLLIHMRVHSGEKPNKCTFEGCKKAFSRLENLKIHLRSHTGEKPYLCQHPGCHKAFSNSSDRAKHQRTHLDTKPYACQVPGCAKRYTDPSSLRKHVKSHSTKERQLRKKMKSTADVTQDTLTDCLTIHPLQPSLSPLARIDNNLNPSPGASYESYSAAPQGQDSSSNSHLALLCSLQDNYRFVDPSPHQLFPGDQCRPCSSTCLPHPPNGTSLRNNRDLKQPSQPPDLADHNAVELSGQMKMLYSPPQYGGITAQTSSSHMMQVDAFGDSLAPAVNNPNGVATSQTAISCITGFNVHNQTHNVGPNQELHGGDFFTVVDHHTSQVSCVYTEG</sequence>
<dbReference type="PROSITE" id="PS00028">
    <property type="entry name" value="ZINC_FINGER_C2H2_1"/>
    <property type="match status" value="4"/>
</dbReference>
<keyword evidence="7" id="KW-0862">Zinc</keyword>
<keyword evidence="6 12" id="KW-0863">Zinc-finger</keyword>
<evidence type="ECO:0000256" key="4">
    <source>
        <dbReference type="ARBA" id="ARBA00022723"/>
    </source>
</evidence>
<feature type="domain" description="C2H2-type" evidence="14">
    <location>
        <begin position="592"/>
        <end position="621"/>
    </location>
</feature>
<keyword evidence="8" id="KW-0805">Transcription regulation</keyword>